<accession>A0ACC1C773</accession>
<evidence type="ECO:0000313" key="1">
    <source>
        <dbReference type="EMBL" id="KAJ0111516.1"/>
    </source>
</evidence>
<sequence length="337" mass="39054">MEVTSEKSGNYEPYKLPYHDTDERDDIITHQAALALPKPNQEFYNFDNDRRAELFRAGQIWAAHCKASVPHRYALINSNNNFDLIVTWLKPQPVSPNDKRWSFSGLPVGSGSFDLSAEFVCLMKRDGFRRVFERETIERSPIVWQIPSNYLYSFSHNIPAFRLMGGDGEKVKVIFELDQLALPDAMVDGIDAQITLKKKNINVSSHFTPPMQLPSQGLYPESKFLKLKWTPNDFSVGQPHPVLGHDIEWKKKNLPIACGIFELCKTNTILELSYVSIPIEHQRFLLEPYFIIYPKEEFSNENGMTIAKLVKVENHVTYFQRQQDNGFEIVRFYKRRC</sequence>
<proteinExistence type="predicted"/>
<reference evidence="2" key="1">
    <citation type="journal article" date="2023" name="G3 (Bethesda)">
        <title>Genome assembly and association tests identify interacting loci associated with vigor, precocity, and sex in interspecific pistachio rootstocks.</title>
        <authorList>
            <person name="Palmer W."/>
            <person name="Jacygrad E."/>
            <person name="Sagayaradj S."/>
            <person name="Cavanaugh K."/>
            <person name="Han R."/>
            <person name="Bertier L."/>
            <person name="Beede B."/>
            <person name="Kafkas S."/>
            <person name="Golino D."/>
            <person name="Preece J."/>
            <person name="Michelmore R."/>
        </authorList>
    </citation>
    <scope>NUCLEOTIDE SEQUENCE [LARGE SCALE GENOMIC DNA]</scope>
</reference>
<name>A0ACC1C773_9ROSI</name>
<comment type="caution">
    <text evidence="1">The sequence shown here is derived from an EMBL/GenBank/DDBJ whole genome shotgun (WGS) entry which is preliminary data.</text>
</comment>
<gene>
    <name evidence="1" type="ORF">Patl1_01313</name>
</gene>
<dbReference type="Proteomes" id="UP001164250">
    <property type="component" value="Chromosome 1"/>
</dbReference>
<keyword evidence="2" id="KW-1185">Reference proteome</keyword>
<dbReference type="EMBL" id="CM047897">
    <property type="protein sequence ID" value="KAJ0111516.1"/>
    <property type="molecule type" value="Genomic_DNA"/>
</dbReference>
<organism evidence="1 2">
    <name type="scientific">Pistacia atlantica</name>
    <dbReference type="NCBI Taxonomy" id="434234"/>
    <lineage>
        <taxon>Eukaryota</taxon>
        <taxon>Viridiplantae</taxon>
        <taxon>Streptophyta</taxon>
        <taxon>Embryophyta</taxon>
        <taxon>Tracheophyta</taxon>
        <taxon>Spermatophyta</taxon>
        <taxon>Magnoliopsida</taxon>
        <taxon>eudicotyledons</taxon>
        <taxon>Gunneridae</taxon>
        <taxon>Pentapetalae</taxon>
        <taxon>rosids</taxon>
        <taxon>malvids</taxon>
        <taxon>Sapindales</taxon>
        <taxon>Anacardiaceae</taxon>
        <taxon>Pistacia</taxon>
    </lineage>
</organism>
<evidence type="ECO:0000313" key="2">
    <source>
        <dbReference type="Proteomes" id="UP001164250"/>
    </source>
</evidence>
<protein>
    <submittedName>
        <fullName evidence="1">Uncharacterized protein</fullName>
    </submittedName>
</protein>